<reference evidence="11 12" key="1">
    <citation type="submission" date="2020-08" db="EMBL/GenBank/DDBJ databases">
        <title>Genomic Encyclopedia of Type Strains, Phase IV (KMG-IV): sequencing the most valuable type-strain genomes for metagenomic binning, comparative biology and taxonomic classification.</title>
        <authorList>
            <person name="Goeker M."/>
        </authorList>
    </citation>
    <scope>NUCLEOTIDE SEQUENCE [LARGE SCALE GENOMIC DNA]</scope>
    <source>
        <strain evidence="11 12">DSM 5391</strain>
    </source>
</reference>
<dbReference type="PROSITE" id="PS51007">
    <property type="entry name" value="CYTC"/>
    <property type="match status" value="1"/>
</dbReference>
<evidence type="ECO:0000256" key="9">
    <source>
        <dbReference type="SAM" id="SignalP"/>
    </source>
</evidence>
<evidence type="ECO:0000256" key="4">
    <source>
        <dbReference type="ARBA" id="ARBA00022982"/>
    </source>
</evidence>
<keyword evidence="5 7" id="KW-0408">Iron</keyword>
<keyword evidence="12" id="KW-1185">Reference proteome</keyword>
<keyword evidence="1" id="KW-0813">Transport</keyword>
<sequence length="134" mass="13591">MKKLLYGLLCFAFLGFLSACGGGNDKAEQDTGTTENNQANDQAGDEGTADGQAADETTPAADTGEAESKFQQSCSACHGADLVSGTAPDLNAIGSKYSKEEILGIIENGGATMPAGLLKGADAEAVAAWLAEKK</sequence>
<keyword evidence="4" id="KW-0249">Electron transport</keyword>
<dbReference type="RefSeq" id="WP_184524762.1">
    <property type="nucleotide sequence ID" value="NZ_JACHGK010000004.1"/>
</dbReference>
<evidence type="ECO:0000256" key="3">
    <source>
        <dbReference type="ARBA" id="ARBA00022723"/>
    </source>
</evidence>
<dbReference type="GO" id="GO:0020037">
    <property type="term" value="F:heme binding"/>
    <property type="evidence" value="ECO:0007669"/>
    <property type="project" value="InterPro"/>
</dbReference>
<evidence type="ECO:0000256" key="2">
    <source>
        <dbReference type="ARBA" id="ARBA00022617"/>
    </source>
</evidence>
<evidence type="ECO:0000259" key="10">
    <source>
        <dbReference type="PROSITE" id="PS51007"/>
    </source>
</evidence>
<feature type="binding site" description="covalent" evidence="6">
    <location>
        <position position="74"/>
    </location>
    <ligand>
        <name>heme c</name>
        <dbReference type="ChEBI" id="CHEBI:61717"/>
    </ligand>
</feature>
<evidence type="ECO:0000256" key="5">
    <source>
        <dbReference type="ARBA" id="ARBA00023004"/>
    </source>
</evidence>
<dbReference type="Pfam" id="PF13442">
    <property type="entry name" value="Cytochrome_CBB3"/>
    <property type="match status" value="1"/>
</dbReference>
<dbReference type="AlphaFoldDB" id="A0A7X0HST4"/>
<protein>
    <submittedName>
        <fullName evidence="11">Mono/diheme cytochrome c family protein</fullName>
    </submittedName>
</protein>
<dbReference type="SUPFAM" id="SSF46626">
    <property type="entry name" value="Cytochrome c"/>
    <property type="match status" value="1"/>
</dbReference>
<comment type="caution">
    <text evidence="11">The sequence shown here is derived from an EMBL/GenBank/DDBJ whole genome shotgun (WGS) entry which is preliminary data.</text>
</comment>
<dbReference type="Gene3D" id="1.10.760.10">
    <property type="entry name" value="Cytochrome c-like domain"/>
    <property type="match status" value="1"/>
</dbReference>
<keyword evidence="9" id="KW-0732">Signal</keyword>
<name>A0A7X0HST4_9BACI</name>
<feature type="region of interest" description="Disordered" evidence="8">
    <location>
        <begin position="24"/>
        <end position="67"/>
    </location>
</feature>
<dbReference type="GO" id="GO:0009055">
    <property type="term" value="F:electron transfer activity"/>
    <property type="evidence" value="ECO:0007669"/>
    <property type="project" value="InterPro"/>
</dbReference>
<feature type="binding site" description="covalent" evidence="6">
    <location>
        <position position="77"/>
    </location>
    <ligand>
        <name>heme c</name>
        <dbReference type="ChEBI" id="CHEBI:61717"/>
    </ligand>
</feature>
<dbReference type="GO" id="GO:0005506">
    <property type="term" value="F:iron ion binding"/>
    <property type="evidence" value="ECO:0007669"/>
    <property type="project" value="InterPro"/>
</dbReference>
<dbReference type="PIRSF" id="PIRSF000025">
    <property type="entry name" value="Cytc_Bsub_c550"/>
    <property type="match status" value="1"/>
</dbReference>
<evidence type="ECO:0000256" key="7">
    <source>
        <dbReference type="PIRSR" id="PIRSR000025-2"/>
    </source>
</evidence>
<feature type="domain" description="Cytochrome c" evidence="10">
    <location>
        <begin position="61"/>
        <end position="134"/>
    </location>
</feature>
<feature type="chain" id="PRO_5038526083" evidence="9">
    <location>
        <begin position="22"/>
        <end position="134"/>
    </location>
</feature>
<feature type="binding site" description="axial binding residue" evidence="7">
    <location>
        <position position="78"/>
    </location>
    <ligand>
        <name>heme c</name>
        <dbReference type="ChEBI" id="CHEBI:61717"/>
    </ligand>
    <ligandPart>
        <name>Fe</name>
        <dbReference type="ChEBI" id="CHEBI:18248"/>
    </ligandPart>
</feature>
<dbReference type="InterPro" id="IPR009056">
    <property type="entry name" value="Cyt_c-like_dom"/>
</dbReference>
<evidence type="ECO:0000313" key="12">
    <source>
        <dbReference type="Proteomes" id="UP000531594"/>
    </source>
</evidence>
<dbReference type="InterPro" id="IPR036909">
    <property type="entry name" value="Cyt_c-like_dom_sf"/>
</dbReference>
<dbReference type="InterPro" id="IPR012218">
    <property type="entry name" value="Cyt_c_BACSU-c550-type"/>
</dbReference>
<dbReference type="EMBL" id="JACHGK010000004">
    <property type="protein sequence ID" value="MBB6445070.1"/>
    <property type="molecule type" value="Genomic_DNA"/>
</dbReference>
<evidence type="ECO:0000256" key="8">
    <source>
        <dbReference type="SAM" id="MobiDB-lite"/>
    </source>
</evidence>
<dbReference type="GO" id="GO:0016020">
    <property type="term" value="C:membrane"/>
    <property type="evidence" value="ECO:0007669"/>
    <property type="project" value="InterPro"/>
</dbReference>
<keyword evidence="3 7" id="KW-0479">Metal-binding</keyword>
<dbReference type="PROSITE" id="PS51257">
    <property type="entry name" value="PROKAR_LIPOPROTEIN"/>
    <property type="match status" value="1"/>
</dbReference>
<dbReference type="PANTHER" id="PTHR37823">
    <property type="entry name" value="CYTOCHROME C-553-LIKE"/>
    <property type="match status" value="1"/>
</dbReference>
<evidence type="ECO:0000256" key="1">
    <source>
        <dbReference type="ARBA" id="ARBA00022448"/>
    </source>
</evidence>
<feature type="compositionally biased region" description="Polar residues" evidence="8">
    <location>
        <begin position="30"/>
        <end position="41"/>
    </location>
</feature>
<dbReference type="PANTHER" id="PTHR37823:SF3">
    <property type="entry name" value="CYTOCHROME C-551"/>
    <property type="match status" value="1"/>
</dbReference>
<evidence type="ECO:0000256" key="6">
    <source>
        <dbReference type="PIRSR" id="PIRSR000025-1"/>
    </source>
</evidence>
<gene>
    <name evidence="11" type="ORF">HNR53_001680</name>
</gene>
<evidence type="ECO:0000313" key="11">
    <source>
        <dbReference type="EMBL" id="MBB6445070.1"/>
    </source>
</evidence>
<accession>A0A7X0HST4</accession>
<dbReference type="InterPro" id="IPR051811">
    <property type="entry name" value="Cytochrome_c550/c551-like"/>
</dbReference>
<keyword evidence="2 6" id="KW-0349">Heme</keyword>
<proteinExistence type="predicted"/>
<dbReference type="Proteomes" id="UP000531594">
    <property type="component" value="Unassembled WGS sequence"/>
</dbReference>
<feature type="binding site" description="axial binding residue" evidence="7">
    <location>
        <position position="113"/>
    </location>
    <ligand>
        <name>heme c</name>
        <dbReference type="ChEBI" id="CHEBI:61717"/>
    </ligand>
    <ligandPart>
        <name>Fe</name>
        <dbReference type="ChEBI" id="CHEBI:18248"/>
    </ligandPart>
</feature>
<comment type="PTM">
    <text evidence="6">Binds 1 heme c group covalently per subunit.</text>
</comment>
<feature type="signal peptide" evidence="9">
    <location>
        <begin position="1"/>
        <end position="21"/>
    </location>
</feature>
<organism evidence="11 12">
    <name type="scientific">Bacillus benzoevorans</name>
    <dbReference type="NCBI Taxonomy" id="1456"/>
    <lineage>
        <taxon>Bacteria</taxon>
        <taxon>Bacillati</taxon>
        <taxon>Bacillota</taxon>
        <taxon>Bacilli</taxon>
        <taxon>Bacillales</taxon>
        <taxon>Bacillaceae</taxon>
        <taxon>Bacillus</taxon>
    </lineage>
</organism>